<evidence type="ECO:0000313" key="2">
    <source>
        <dbReference type="Proteomes" id="UP000198412"/>
    </source>
</evidence>
<evidence type="ECO:0000313" key="1">
    <source>
        <dbReference type="EMBL" id="SNR32346.1"/>
    </source>
</evidence>
<dbReference type="AlphaFoldDB" id="A0A238VDL8"/>
<protein>
    <recommendedName>
        <fullName evidence="3">DUF1572 domain-containing protein</fullName>
    </recommendedName>
</protein>
<dbReference type="InterPro" id="IPR034660">
    <property type="entry name" value="DinB/YfiT-like"/>
</dbReference>
<dbReference type="OrthoDB" id="68731at2"/>
<name>A0A238VDL8_9FLAO</name>
<dbReference type="RefSeq" id="WP_089376680.1">
    <property type="nucleotide sequence ID" value="NZ_FZNX01000001.1"/>
</dbReference>
<keyword evidence="2" id="KW-1185">Reference proteome</keyword>
<evidence type="ECO:0008006" key="3">
    <source>
        <dbReference type="Google" id="ProtNLM"/>
    </source>
</evidence>
<dbReference type="SUPFAM" id="SSF109854">
    <property type="entry name" value="DinB/YfiT-like putative metalloenzymes"/>
    <property type="match status" value="1"/>
</dbReference>
<dbReference type="EMBL" id="FZNX01000001">
    <property type="protein sequence ID" value="SNR32346.1"/>
    <property type="molecule type" value="Genomic_DNA"/>
</dbReference>
<sequence>MEANYLESAKKQFEYYKMLGEKTFSQLDEMELFWQYNLDSNSIDIIVNHLWGNMKSRWTDFLTTDGEKNWRKRDQEFEYVIKSKSEFIKKWNDGWECLFTALDSINKDNFNTKVYIRNERHTVVEAINRQLAHYAFHIGQIVYIGRIIKADKWKNLSIPKGKSLEFNEEKFAAQKTIKVSSNALRA</sequence>
<dbReference type="InterPro" id="IPR011466">
    <property type="entry name" value="DUF1572"/>
</dbReference>
<gene>
    <name evidence="1" type="ORF">SAMN04488111_0319</name>
</gene>
<dbReference type="Pfam" id="PF07609">
    <property type="entry name" value="DUF1572"/>
    <property type="match status" value="1"/>
</dbReference>
<proteinExistence type="predicted"/>
<organism evidence="1 2">
    <name type="scientific">Lutibacter flavus</name>
    <dbReference type="NCBI Taxonomy" id="691689"/>
    <lineage>
        <taxon>Bacteria</taxon>
        <taxon>Pseudomonadati</taxon>
        <taxon>Bacteroidota</taxon>
        <taxon>Flavobacteriia</taxon>
        <taxon>Flavobacteriales</taxon>
        <taxon>Flavobacteriaceae</taxon>
        <taxon>Lutibacter</taxon>
    </lineage>
</organism>
<accession>A0A238VDL8</accession>
<reference evidence="2" key="1">
    <citation type="submission" date="2017-06" db="EMBL/GenBank/DDBJ databases">
        <authorList>
            <person name="Varghese N."/>
            <person name="Submissions S."/>
        </authorList>
    </citation>
    <scope>NUCLEOTIDE SEQUENCE [LARGE SCALE GENOMIC DNA]</scope>
    <source>
        <strain evidence="2">DSM 27993</strain>
    </source>
</reference>
<dbReference type="Gene3D" id="1.20.120.450">
    <property type="entry name" value="dinb family like domain"/>
    <property type="match status" value="1"/>
</dbReference>
<dbReference type="Proteomes" id="UP000198412">
    <property type="component" value="Unassembled WGS sequence"/>
</dbReference>